<dbReference type="Gene3D" id="2.30.30.100">
    <property type="match status" value="1"/>
</dbReference>
<dbReference type="SUPFAM" id="SSF50037">
    <property type="entry name" value="C-terminal domain of transcriptional repressors"/>
    <property type="match status" value="1"/>
</dbReference>
<keyword evidence="1 5" id="KW-0436">Ligase</keyword>
<dbReference type="SUPFAM" id="SSF55681">
    <property type="entry name" value="Class II aaRS and biotin synthetases"/>
    <property type="match status" value="1"/>
</dbReference>
<evidence type="ECO:0000256" key="1">
    <source>
        <dbReference type="ARBA" id="ARBA00022598"/>
    </source>
</evidence>
<dbReference type="PATRIC" id="fig|414004.10.peg.1222"/>
<dbReference type="KEGG" id="csy:CENSYa_1337"/>
<dbReference type="InterPro" id="IPR045864">
    <property type="entry name" value="aa-tRNA-synth_II/BPL/LPL"/>
</dbReference>
<evidence type="ECO:0000256" key="3">
    <source>
        <dbReference type="ARBA" id="ARBA00022840"/>
    </source>
</evidence>
<dbReference type="Gene3D" id="1.10.10.10">
    <property type="entry name" value="Winged helix-like DNA-binding domain superfamily/Winged helix DNA-binding domain"/>
    <property type="match status" value="1"/>
</dbReference>
<dbReference type="GO" id="GO:0004077">
    <property type="term" value="F:biotin--[biotin carboxyl-carrier protein] ligase activity"/>
    <property type="evidence" value="ECO:0007669"/>
    <property type="project" value="UniProtKB-EC"/>
</dbReference>
<name>A0RX93_CENSY</name>
<organism evidence="5 6">
    <name type="scientific">Cenarchaeum symbiosum (strain A)</name>
    <dbReference type="NCBI Taxonomy" id="414004"/>
    <lineage>
        <taxon>Archaea</taxon>
        <taxon>Nitrososphaerota</taxon>
        <taxon>Candidatus Cenarchaeales</taxon>
        <taxon>Candidatus Cenarchaeaceae</taxon>
        <taxon>Candidatus Cenarchaeum</taxon>
    </lineage>
</organism>
<dbReference type="InterPro" id="IPR030855">
    <property type="entry name" value="Bifunct_BirA"/>
</dbReference>
<dbReference type="EC" id="6.3.4.15" evidence="5"/>
<protein>
    <submittedName>
        <fullName evidence="5">Biotin-(Acetyl-CoA carboxylase) ligase</fullName>
        <ecNumber evidence="5">6.3.4.15</ecNumber>
    </submittedName>
</protein>
<dbReference type="InterPro" id="IPR004408">
    <property type="entry name" value="Biotin_CoA_COase_ligase"/>
</dbReference>
<evidence type="ECO:0000313" key="5">
    <source>
        <dbReference type="EMBL" id="ABK77960.1"/>
    </source>
</evidence>
<sequence length="323" mass="33941">MICTARSRGFVRVLDILKRAGGRYVSGPSMAAELGISRVAVWKHVRKIRSFGYEVESGRRLGYRLAGGAAGPLPWEILDGLSTRKMGKRIHYFESLDSTQAYALRIAGEKREDGAVVIARRQTAGRGRMGRRWISPHGGVWLSVITRPARGGPNTVLPLAASVALAEAIEAAAGVRPELKWPNDVLVNGGKVAGILVDASVSPGGVDHAVIGVGINLDVKAGEISRRTGRAAASLSDHADAAPAIVREFLSALERATDSLDAGGSAGILSRWTGLSCTVGRNISVETGGGTVRGRALCVDPDGALVLDCNGDRRRVVSGDLVP</sequence>
<dbReference type="NCBIfam" id="TIGR00121">
    <property type="entry name" value="birA_ligase"/>
    <property type="match status" value="1"/>
</dbReference>
<evidence type="ECO:0000256" key="2">
    <source>
        <dbReference type="ARBA" id="ARBA00022741"/>
    </source>
</evidence>
<dbReference type="InterPro" id="IPR036388">
    <property type="entry name" value="WH-like_DNA-bd_sf"/>
</dbReference>
<dbReference type="PROSITE" id="PS51733">
    <property type="entry name" value="BPL_LPL_CATALYTIC"/>
    <property type="match status" value="1"/>
</dbReference>
<gene>
    <name evidence="5" type="ordered locus">CENSYa_1337</name>
</gene>
<dbReference type="Proteomes" id="UP000000758">
    <property type="component" value="Chromosome"/>
</dbReference>
<dbReference type="CDD" id="cd16442">
    <property type="entry name" value="BPL"/>
    <property type="match status" value="1"/>
</dbReference>
<dbReference type="Pfam" id="PF02237">
    <property type="entry name" value="BPL_C"/>
    <property type="match status" value="1"/>
</dbReference>
<keyword evidence="2" id="KW-0547">Nucleotide-binding</keyword>
<dbReference type="InterPro" id="IPR003142">
    <property type="entry name" value="BPL_C"/>
</dbReference>
<dbReference type="STRING" id="414004.CENSYa_1337"/>
<dbReference type="InterPro" id="IPR013196">
    <property type="entry name" value="HTH_11"/>
</dbReference>
<dbReference type="HOGENOM" id="CLU_051096_0_0_2"/>
<dbReference type="Gene3D" id="3.30.930.10">
    <property type="entry name" value="Bira Bifunctional Protein, Domain 2"/>
    <property type="match status" value="1"/>
</dbReference>
<dbReference type="PANTHER" id="PTHR12835:SF5">
    <property type="entry name" value="BIOTIN--PROTEIN LIGASE"/>
    <property type="match status" value="1"/>
</dbReference>
<accession>A0RX93</accession>
<dbReference type="PANTHER" id="PTHR12835">
    <property type="entry name" value="BIOTIN PROTEIN LIGASE"/>
    <property type="match status" value="1"/>
</dbReference>
<dbReference type="SUPFAM" id="SSF46785">
    <property type="entry name" value="Winged helix' DNA-binding domain"/>
    <property type="match status" value="1"/>
</dbReference>
<keyword evidence="3" id="KW-0067">ATP-binding</keyword>
<dbReference type="HAMAP" id="MF_00978">
    <property type="entry name" value="Bifunct_BirA"/>
    <property type="match status" value="1"/>
</dbReference>
<dbReference type="InterPro" id="IPR036390">
    <property type="entry name" value="WH_DNA-bd_sf"/>
</dbReference>
<evidence type="ECO:0000259" key="4">
    <source>
        <dbReference type="PROSITE" id="PS51733"/>
    </source>
</evidence>
<proteinExistence type="inferred from homology"/>
<dbReference type="GO" id="GO:0005737">
    <property type="term" value="C:cytoplasm"/>
    <property type="evidence" value="ECO:0007669"/>
    <property type="project" value="TreeGrafter"/>
</dbReference>
<feature type="domain" description="BPL/LPL catalytic" evidence="4">
    <location>
        <begin position="75"/>
        <end position="257"/>
    </location>
</feature>
<dbReference type="InterPro" id="IPR004143">
    <property type="entry name" value="BPL_LPL_catalytic"/>
</dbReference>
<dbReference type="GO" id="GO:0006355">
    <property type="term" value="P:regulation of DNA-templated transcription"/>
    <property type="evidence" value="ECO:0007669"/>
    <property type="project" value="InterPro"/>
</dbReference>
<keyword evidence="6" id="KW-1185">Reference proteome</keyword>
<dbReference type="EMBL" id="DP000238">
    <property type="protein sequence ID" value="ABK77960.1"/>
    <property type="molecule type" value="Genomic_DNA"/>
</dbReference>
<dbReference type="Pfam" id="PF08279">
    <property type="entry name" value="HTH_11"/>
    <property type="match status" value="1"/>
</dbReference>
<dbReference type="GO" id="GO:0005524">
    <property type="term" value="F:ATP binding"/>
    <property type="evidence" value="ECO:0007669"/>
    <property type="project" value="UniProtKB-KW"/>
</dbReference>
<dbReference type="InterPro" id="IPR008988">
    <property type="entry name" value="Transcriptional_repressor_C"/>
</dbReference>
<evidence type="ECO:0000313" key="6">
    <source>
        <dbReference type="Proteomes" id="UP000000758"/>
    </source>
</evidence>
<dbReference type="Pfam" id="PF03099">
    <property type="entry name" value="BPL_LplA_LipB"/>
    <property type="match status" value="1"/>
</dbReference>
<dbReference type="AlphaFoldDB" id="A0RX93"/>
<dbReference type="EnsemblBacteria" id="ABK77960">
    <property type="protein sequence ID" value="ABK77960"/>
    <property type="gene ID" value="CENSYa_1337"/>
</dbReference>
<reference evidence="5 6" key="1">
    <citation type="journal article" date="2006" name="Proc. Natl. Acad. Sci. U.S.A.">
        <title>Genomic analysis of the uncultivated marine crenarchaeote Cenarchaeum symbiosum.</title>
        <authorList>
            <person name="Hallam S.J."/>
            <person name="Konstantinidis K.T."/>
            <person name="Putnam N."/>
            <person name="Schleper C."/>
            <person name="Watanabe Y."/>
            <person name="Sugahara J."/>
            <person name="Preston C."/>
            <person name="de la Torre J."/>
            <person name="Richardson P.M."/>
            <person name="DeLong E.F."/>
        </authorList>
    </citation>
    <scope>NUCLEOTIDE SEQUENCE [LARGE SCALE GENOMIC DNA]</scope>
    <source>
        <strain evidence="6">A</strain>
    </source>
</reference>